<reference evidence="4 6" key="1">
    <citation type="submission" date="2019-07" db="EMBL/GenBank/DDBJ databases">
        <title>Whole genome shotgun sequence of Cellulomonas hominis NBRC 16055.</title>
        <authorList>
            <person name="Hosoyama A."/>
            <person name="Uohara A."/>
            <person name="Ohji S."/>
            <person name="Ichikawa N."/>
        </authorList>
    </citation>
    <scope>NUCLEOTIDE SEQUENCE [LARGE SCALE GENOMIC DNA]</scope>
    <source>
        <strain evidence="4 6">NBRC 16055</strain>
    </source>
</reference>
<dbReference type="Gene3D" id="3.40.1000.70">
    <property type="entry name" value="PknH-like extracellular domain"/>
    <property type="match status" value="1"/>
</dbReference>
<dbReference type="EMBL" id="BJVQ01000049">
    <property type="protein sequence ID" value="GEL47814.1"/>
    <property type="molecule type" value="Genomic_DNA"/>
</dbReference>
<evidence type="ECO:0000313" key="4">
    <source>
        <dbReference type="EMBL" id="GEL47814.1"/>
    </source>
</evidence>
<dbReference type="EMBL" id="JACHDN010000001">
    <property type="protein sequence ID" value="MBB5471666.1"/>
    <property type="molecule type" value="Genomic_DNA"/>
</dbReference>
<keyword evidence="6" id="KW-1185">Reference proteome</keyword>
<evidence type="ECO:0000256" key="2">
    <source>
        <dbReference type="SAM" id="Phobius"/>
    </source>
</evidence>
<evidence type="ECO:0000313" key="5">
    <source>
        <dbReference type="EMBL" id="MBB5471666.1"/>
    </source>
</evidence>
<feature type="region of interest" description="Disordered" evidence="1">
    <location>
        <begin position="1"/>
        <end position="20"/>
    </location>
</feature>
<evidence type="ECO:0000313" key="6">
    <source>
        <dbReference type="Proteomes" id="UP000321723"/>
    </source>
</evidence>
<dbReference type="AlphaFoldDB" id="A0A511FGW4"/>
<dbReference type="Proteomes" id="UP000321723">
    <property type="component" value="Unassembled WGS sequence"/>
</dbReference>
<evidence type="ECO:0000256" key="1">
    <source>
        <dbReference type="SAM" id="MobiDB-lite"/>
    </source>
</evidence>
<keyword evidence="2" id="KW-1133">Transmembrane helix</keyword>
<protein>
    <recommendedName>
        <fullName evidence="3">PknH-like extracellular domain-containing protein</fullName>
    </recommendedName>
</protein>
<proteinExistence type="predicted"/>
<dbReference type="RefSeq" id="WP_146839251.1">
    <property type="nucleotide sequence ID" value="NZ_BJVQ01000049.1"/>
</dbReference>
<dbReference type="Proteomes" id="UP000564629">
    <property type="component" value="Unassembled WGS sequence"/>
</dbReference>
<name>A0A511FGW4_9CELL</name>
<dbReference type="InterPro" id="IPR026954">
    <property type="entry name" value="PknH-like_Extracell"/>
</dbReference>
<evidence type="ECO:0000259" key="3">
    <source>
        <dbReference type="Pfam" id="PF14032"/>
    </source>
</evidence>
<feature type="region of interest" description="Disordered" evidence="1">
    <location>
        <begin position="51"/>
        <end position="83"/>
    </location>
</feature>
<sequence>MTDRTPAPPATGHEPAPAPVADRSPFWPWLLLLVAGLTVGVLLAWRPWAGSPTSAEAEPDATATSSAPATPSPSPSASGSPTAAVFDASTAPDLFFTDAELGQAVPDAAGSSLAEADDAVWGLPEGARVTPAACTTAVTVVEDEPDTFLRRFAADDAVTVVQGVVLLADAAAAEDAFEALVATLGTCDAYQQDNPGVDGGSWAAEPPTTERGDVSTTVHRLTLTAEGATSPEVEVTALAGNALVTTTVSGVDPAAEPADPAVLAEVARSAAERALAGLG</sequence>
<keyword evidence="2" id="KW-0472">Membrane</keyword>
<reference evidence="5 7" key="2">
    <citation type="submission" date="2020-08" db="EMBL/GenBank/DDBJ databases">
        <title>Sequencing the genomes of 1000 actinobacteria strains.</title>
        <authorList>
            <person name="Klenk H.-P."/>
        </authorList>
    </citation>
    <scope>NUCLEOTIDE SEQUENCE [LARGE SCALE GENOMIC DNA]</scope>
    <source>
        <strain evidence="5 7">DSM 9581</strain>
    </source>
</reference>
<dbReference type="Pfam" id="PF14032">
    <property type="entry name" value="PknH_C"/>
    <property type="match status" value="1"/>
</dbReference>
<dbReference type="OrthoDB" id="4823468at2"/>
<gene>
    <name evidence="4" type="ORF">CHO01_29300</name>
    <name evidence="5" type="ORF">HNR08_000402</name>
</gene>
<dbReference type="InterPro" id="IPR038232">
    <property type="entry name" value="PknH-like_Extracell_sf"/>
</dbReference>
<comment type="caution">
    <text evidence="4">The sequence shown here is derived from an EMBL/GenBank/DDBJ whole genome shotgun (WGS) entry which is preliminary data.</text>
</comment>
<feature type="compositionally biased region" description="Low complexity" evidence="1">
    <location>
        <begin position="52"/>
        <end position="83"/>
    </location>
</feature>
<feature type="transmembrane region" description="Helical" evidence="2">
    <location>
        <begin position="26"/>
        <end position="45"/>
    </location>
</feature>
<organism evidence="4 6">
    <name type="scientific">Cellulomonas hominis</name>
    <dbReference type="NCBI Taxonomy" id="156981"/>
    <lineage>
        <taxon>Bacteria</taxon>
        <taxon>Bacillati</taxon>
        <taxon>Actinomycetota</taxon>
        <taxon>Actinomycetes</taxon>
        <taxon>Micrococcales</taxon>
        <taxon>Cellulomonadaceae</taxon>
        <taxon>Cellulomonas</taxon>
    </lineage>
</organism>
<keyword evidence="2" id="KW-0812">Transmembrane</keyword>
<evidence type="ECO:0000313" key="7">
    <source>
        <dbReference type="Proteomes" id="UP000564629"/>
    </source>
</evidence>
<feature type="domain" description="PknH-like extracellular" evidence="3">
    <location>
        <begin position="113"/>
        <end position="257"/>
    </location>
</feature>
<accession>A0A511FGW4</accession>